<dbReference type="EMBL" id="JAAAMU010000002">
    <property type="protein sequence ID" value="NBC68392.1"/>
    <property type="molecule type" value="Genomic_DNA"/>
</dbReference>
<reference evidence="1 2" key="1">
    <citation type="submission" date="2020-01" db="EMBL/GenBank/DDBJ databases">
        <title>Paenibacillus soybeanensis sp. nov. isolated from the nodules of soybean (Glycine max(L.) Merr).</title>
        <authorList>
            <person name="Wang H."/>
        </authorList>
    </citation>
    <scope>NUCLEOTIDE SEQUENCE [LARGE SCALE GENOMIC DNA]</scope>
    <source>
        <strain evidence="1 2">DSM 23054</strain>
    </source>
</reference>
<evidence type="ECO:0008006" key="3">
    <source>
        <dbReference type="Google" id="ProtNLM"/>
    </source>
</evidence>
<dbReference type="RefSeq" id="WP_161695126.1">
    <property type="nucleotide sequence ID" value="NZ_JAAAMU010000002.1"/>
</dbReference>
<accession>A0A7X4YL45</accession>
<evidence type="ECO:0000313" key="2">
    <source>
        <dbReference type="Proteomes" id="UP000558113"/>
    </source>
</evidence>
<sequence length="146" mass="16226">MKSIAIVLTLLILLTGCSKEKDYYGGITQDKVPDLNDSKLENVHEFKGHNDNWGAIMYVAKYKGSEKMFTRTIGIYNGKDPKPKGDFKILVDNIAGSSTTTFKQPPDEGIYMFLTGSPSTPPTSDTIVTLVLQTKEKSEKIELKMD</sequence>
<comment type="caution">
    <text evidence="1">The sequence shown here is derived from an EMBL/GenBank/DDBJ whole genome shotgun (WGS) entry which is preliminary data.</text>
</comment>
<keyword evidence="2" id="KW-1185">Reference proteome</keyword>
<evidence type="ECO:0000313" key="1">
    <source>
        <dbReference type="EMBL" id="NBC68392.1"/>
    </source>
</evidence>
<protein>
    <recommendedName>
        <fullName evidence="3">Lipoprotein</fullName>
    </recommendedName>
</protein>
<gene>
    <name evidence="1" type="ORF">GT003_05215</name>
</gene>
<dbReference type="PROSITE" id="PS51257">
    <property type="entry name" value="PROKAR_LIPOPROTEIN"/>
    <property type="match status" value="1"/>
</dbReference>
<dbReference type="OrthoDB" id="2659991at2"/>
<dbReference type="AlphaFoldDB" id="A0A7X4YL45"/>
<proteinExistence type="predicted"/>
<organism evidence="1 2">
    <name type="scientific">Paenibacillus sacheonensis</name>
    <dbReference type="NCBI Taxonomy" id="742054"/>
    <lineage>
        <taxon>Bacteria</taxon>
        <taxon>Bacillati</taxon>
        <taxon>Bacillota</taxon>
        <taxon>Bacilli</taxon>
        <taxon>Bacillales</taxon>
        <taxon>Paenibacillaceae</taxon>
        <taxon>Paenibacillus</taxon>
    </lineage>
</organism>
<dbReference type="Proteomes" id="UP000558113">
    <property type="component" value="Unassembled WGS sequence"/>
</dbReference>
<name>A0A7X4YL45_9BACL</name>